<name>A0A078FYW9_BRANA</name>
<evidence type="ECO:0000313" key="3">
    <source>
        <dbReference type="EMBL" id="CDY19530.1"/>
    </source>
</evidence>
<keyword evidence="4" id="KW-1185">Reference proteome</keyword>
<organism evidence="3 4">
    <name type="scientific">Brassica napus</name>
    <name type="common">Rape</name>
    <dbReference type="NCBI Taxonomy" id="3708"/>
    <lineage>
        <taxon>Eukaryota</taxon>
        <taxon>Viridiplantae</taxon>
        <taxon>Streptophyta</taxon>
        <taxon>Embryophyta</taxon>
        <taxon>Tracheophyta</taxon>
        <taxon>Spermatophyta</taxon>
        <taxon>Magnoliopsida</taxon>
        <taxon>eudicotyledons</taxon>
        <taxon>Gunneridae</taxon>
        <taxon>Pentapetalae</taxon>
        <taxon>rosids</taxon>
        <taxon>malvids</taxon>
        <taxon>Brassicales</taxon>
        <taxon>Brassicaceae</taxon>
        <taxon>Brassiceae</taxon>
        <taxon>Brassica</taxon>
    </lineage>
</organism>
<keyword evidence="1" id="KW-0812">Transmembrane</keyword>
<dbReference type="EMBL" id="LK032097">
    <property type="protein sequence ID" value="CDY19530.1"/>
    <property type="molecule type" value="Genomic_DNA"/>
</dbReference>
<dbReference type="AlphaFoldDB" id="A0A078FYW9"/>
<dbReference type="EMBL" id="HG994373">
    <property type="protein sequence ID" value="CAF1723075.1"/>
    <property type="molecule type" value="Genomic_DNA"/>
</dbReference>
<accession>A0A078FYW9</accession>
<proteinExistence type="predicted"/>
<dbReference type="Proteomes" id="UP000028999">
    <property type="component" value="Unassembled WGS sequence"/>
</dbReference>
<dbReference type="Proteomes" id="UP001295469">
    <property type="component" value="Chromosome C09"/>
</dbReference>
<protein>
    <submittedName>
        <fullName evidence="2">(rape) hypothetical protein</fullName>
    </submittedName>
    <submittedName>
        <fullName evidence="3">BnaC09g13730D protein</fullName>
    </submittedName>
</protein>
<keyword evidence="1" id="KW-1133">Transmembrane helix</keyword>
<evidence type="ECO:0000313" key="4">
    <source>
        <dbReference type="Proteomes" id="UP000028999"/>
    </source>
</evidence>
<reference evidence="2" key="3">
    <citation type="submission" date="2021-01" db="EMBL/GenBank/DDBJ databases">
        <authorList>
            <consortium name="Genoscope - CEA"/>
            <person name="William W."/>
        </authorList>
    </citation>
    <scope>NUCLEOTIDE SEQUENCE</scope>
</reference>
<keyword evidence="1" id="KW-0472">Membrane</keyword>
<sequence length="58" mass="6937">MLKTLKNLKNLKNLNNLKNSKNLSHIFRFSVLNVKKLYLLFIPPIYFVSMYTAMNLQY</sequence>
<reference evidence="3 4" key="1">
    <citation type="journal article" date="2014" name="Science">
        <title>Plant genetics. Early allopolyploid evolution in the post-Neolithic Brassica napus oilseed genome.</title>
        <authorList>
            <person name="Chalhoub B."/>
            <person name="Denoeud F."/>
            <person name="Liu S."/>
            <person name="Parkin I.A."/>
            <person name="Tang H."/>
            <person name="Wang X."/>
            <person name="Chiquet J."/>
            <person name="Belcram H."/>
            <person name="Tong C."/>
            <person name="Samans B."/>
            <person name="Correa M."/>
            <person name="Da Silva C."/>
            <person name="Just J."/>
            <person name="Falentin C."/>
            <person name="Koh C.S."/>
            <person name="Le Clainche I."/>
            <person name="Bernard M."/>
            <person name="Bento P."/>
            <person name="Noel B."/>
            <person name="Labadie K."/>
            <person name="Alberti A."/>
            <person name="Charles M."/>
            <person name="Arnaud D."/>
            <person name="Guo H."/>
            <person name="Daviaud C."/>
            <person name="Alamery S."/>
            <person name="Jabbari K."/>
            <person name="Zhao M."/>
            <person name="Edger P.P."/>
            <person name="Chelaifa H."/>
            <person name="Tack D."/>
            <person name="Lassalle G."/>
            <person name="Mestiri I."/>
            <person name="Schnel N."/>
            <person name="Le Paslier M.C."/>
            <person name="Fan G."/>
            <person name="Renault V."/>
            <person name="Bayer P.E."/>
            <person name="Golicz A.A."/>
            <person name="Manoli S."/>
            <person name="Lee T.H."/>
            <person name="Thi V.H."/>
            <person name="Chalabi S."/>
            <person name="Hu Q."/>
            <person name="Fan C."/>
            <person name="Tollenaere R."/>
            <person name="Lu Y."/>
            <person name="Battail C."/>
            <person name="Shen J."/>
            <person name="Sidebottom C.H."/>
            <person name="Wang X."/>
            <person name="Canaguier A."/>
            <person name="Chauveau A."/>
            <person name="Berard A."/>
            <person name="Deniot G."/>
            <person name="Guan M."/>
            <person name="Liu Z."/>
            <person name="Sun F."/>
            <person name="Lim Y.P."/>
            <person name="Lyons E."/>
            <person name="Town C.D."/>
            <person name="Bancroft I."/>
            <person name="Wang X."/>
            <person name="Meng J."/>
            <person name="Ma J."/>
            <person name="Pires J.C."/>
            <person name="King G.J."/>
            <person name="Brunel D."/>
            <person name="Delourme R."/>
            <person name="Renard M."/>
            <person name="Aury J.M."/>
            <person name="Adams K.L."/>
            <person name="Batley J."/>
            <person name="Snowdon R.J."/>
            <person name="Tost J."/>
            <person name="Edwards D."/>
            <person name="Zhou Y."/>
            <person name="Hua W."/>
            <person name="Sharpe A.G."/>
            <person name="Paterson A.H."/>
            <person name="Guan C."/>
            <person name="Wincker P."/>
        </authorList>
    </citation>
    <scope>NUCLEOTIDE SEQUENCE [LARGE SCALE GENOMIC DNA]</scope>
    <source>
        <strain evidence="4">cv. Darmor-bzh</strain>
    </source>
</reference>
<evidence type="ECO:0000313" key="2">
    <source>
        <dbReference type="EMBL" id="CAF1723075.1"/>
    </source>
</evidence>
<feature type="transmembrane region" description="Helical" evidence="1">
    <location>
        <begin position="37"/>
        <end position="54"/>
    </location>
</feature>
<evidence type="ECO:0000256" key="1">
    <source>
        <dbReference type="SAM" id="Phobius"/>
    </source>
</evidence>
<reference evidence="3" key="2">
    <citation type="submission" date="2014-06" db="EMBL/GenBank/DDBJ databases">
        <authorList>
            <person name="Genoscope - CEA"/>
        </authorList>
    </citation>
    <scope>NUCLEOTIDE SEQUENCE</scope>
</reference>
<gene>
    <name evidence="3" type="primary">BnaC09g13730D</name>
    <name evidence="2" type="ORF">DARMORV10_C09P19960.1</name>
    <name evidence="3" type="ORF">GSBRNA2T00009163001</name>
</gene>
<dbReference type="PaxDb" id="3708-A0A078FYW9"/>
<dbReference type="Gramene" id="CDY19530">
    <property type="protein sequence ID" value="CDY19530"/>
    <property type="gene ID" value="GSBRNA2T00009163001"/>
</dbReference>